<comment type="caution">
    <text evidence="6">The sequence shown here is derived from an EMBL/GenBank/DDBJ whole genome shotgun (WGS) entry which is preliminary data.</text>
</comment>
<accession>A0AAV3RB29</accession>
<keyword evidence="1 6" id="KW-0489">Methyltransferase</keyword>
<dbReference type="GO" id="GO:0009820">
    <property type="term" value="P:alkaloid metabolic process"/>
    <property type="evidence" value="ECO:0007669"/>
    <property type="project" value="UniProtKB-KW"/>
</dbReference>
<organism evidence="6 7">
    <name type="scientific">Lithospermum erythrorhizon</name>
    <name type="common">Purple gromwell</name>
    <name type="synonym">Lithospermum officinale var. erythrorhizon</name>
    <dbReference type="NCBI Taxonomy" id="34254"/>
    <lineage>
        <taxon>Eukaryota</taxon>
        <taxon>Viridiplantae</taxon>
        <taxon>Streptophyta</taxon>
        <taxon>Embryophyta</taxon>
        <taxon>Tracheophyta</taxon>
        <taxon>Spermatophyta</taxon>
        <taxon>Magnoliopsida</taxon>
        <taxon>eudicotyledons</taxon>
        <taxon>Gunneridae</taxon>
        <taxon>Pentapetalae</taxon>
        <taxon>asterids</taxon>
        <taxon>lamiids</taxon>
        <taxon>Boraginales</taxon>
        <taxon>Boraginaceae</taxon>
        <taxon>Boraginoideae</taxon>
        <taxon>Lithospermeae</taxon>
        <taxon>Lithospermum</taxon>
    </lineage>
</organism>
<dbReference type="GO" id="GO:0010420">
    <property type="term" value="F:polyprenyldihydroxybenzoate methyltransferase activity"/>
    <property type="evidence" value="ECO:0007669"/>
    <property type="project" value="InterPro"/>
</dbReference>
<dbReference type="InterPro" id="IPR029063">
    <property type="entry name" value="SAM-dependent_MTases_sf"/>
</dbReference>
<feature type="domain" description="Methyltransferase type 11" evidence="5">
    <location>
        <begin position="73"/>
        <end position="125"/>
    </location>
</feature>
<dbReference type="EMBL" id="BAABME010025977">
    <property type="protein sequence ID" value="GAA0173064.1"/>
    <property type="molecule type" value="Genomic_DNA"/>
</dbReference>
<evidence type="ECO:0000256" key="1">
    <source>
        <dbReference type="ARBA" id="ARBA00022603"/>
    </source>
</evidence>
<evidence type="ECO:0000256" key="3">
    <source>
        <dbReference type="ARBA" id="ARBA00022688"/>
    </source>
</evidence>
<evidence type="ECO:0000256" key="2">
    <source>
        <dbReference type="ARBA" id="ARBA00022679"/>
    </source>
</evidence>
<proteinExistence type="predicted"/>
<evidence type="ECO:0000313" key="7">
    <source>
        <dbReference type="Proteomes" id="UP001454036"/>
    </source>
</evidence>
<dbReference type="InterPro" id="IPR010233">
    <property type="entry name" value="UbiG_MeTrfase"/>
</dbReference>
<dbReference type="Pfam" id="PF08241">
    <property type="entry name" value="Methyltransf_11"/>
    <property type="match status" value="1"/>
</dbReference>
<evidence type="ECO:0000259" key="5">
    <source>
        <dbReference type="Pfam" id="PF08241"/>
    </source>
</evidence>
<dbReference type="InterPro" id="IPR013216">
    <property type="entry name" value="Methyltransf_11"/>
</dbReference>
<sequence>MAGNAKKEVNSINKDEVAKFNDIADQWWEMEGPHKPLHAINPTRVAFIRSTLCRHFGRDISSARPFEGLNFADVGCGGGILSEPLARLGATVTGIDAGNKNIEIAHHHAKLDPTTSSIEYICTTAGTCA</sequence>
<dbReference type="Proteomes" id="UP001454036">
    <property type="component" value="Unassembled WGS sequence"/>
</dbReference>
<dbReference type="AlphaFoldDB" id="A0AAV3RB29"/>
<keyword evidence="7" id="KW-1185">Reference proteome</keyword>
<gene>
    <name evidence="6" type="ORF">LIER_41451</name>
</gene>
<dbReference type="GO" id="GO:0032259">
    <property type="term" value="P:methylation"/>
    <property type="evidence" value="ECO:0007669"/>
    <property type="project" value="UniProtKB-KW"/>
</dbReference>
<evidence type="ECO:0000313" key="6">
    <source>
        <dbReference type="EMBL" id="GAA0173064.1"/>
    </source>
</evidence>
<keyword evidence="2" id="KW-0808">Transferase</keyword>
<dbReference type="PANTHER" id="PTHR43464:SF19">
    <property type="entry name" value="UBIQUINONE BIOSYNTHESIS O-METHYLTRANSFERASE, MITOCHONDRIAL"/>
    <property type="match status" value="1"/>
</dbReference>
<name>A0AAV3RB29_LITER</name>
<dbReference type="GO" id="GO:0005739">
    <property type="term" value="C:mitochondrion"/>
    <property type="evidence" value="ECO:0007669"/>
    <property type="project" value="TreeGrafter"/>
</dbReference>
<reference evidence="6 7" key="1">
    <citation type="submission" date="2024-01" db="EMBL/GenBank/DDBJ databases">
        <title>The complete chloroplast genome sequence of Lithospermum erythrorhizon: insights into the phylogenetic relationship among Boraginaceae species and the maternal lineages of purple gromwells.</title>
        <authorList>
            <person name="Okada T."/>
            <person name="Watanabe K."/>
        </authorList>
    </citation>
    <scope>NUCLEOTIDE SEQUENCE [LARGE SCALE GENOMIC DNA]</scope>
</reference>
<protein>
    <submittedName>
        <fullName evidence="6">Methyltransferase</fullName>
    </submittedName>
</protein>
<dbReference type="NCBIfam" id="TIGR01983">
    <property type="entry name" value="UbiG"/>
    <property type="match status" value="1"/>
</dbReference>
<dbReference type="PANTHER" id="PTHR43464">
    <property type="entry name" value="METHYLTRANSFERASE"/>
    <property type="match status" value="1"/>
</dbReference>
<evidence type="ECO:0000256" key="4">
    <source>
        <dbReference type="ARBA" id="ARBA00022691"/>
    </source>
</evidence>
<keyword evidence="4" id="KW-0949">S-adenosyl-L-methionine</keyword>
<dbReference type="SUPFAM" id="SSF53335">
    <property type="entry name" value="S-adenosyl-L-methionine-dependent methyltransferases"/>
    <property type="match status" value="1"/>
</dbReference>
<dbReference type="Gene3D" id="3.40.50.150">
    <property type="entry name" value="Vaccinia Virus protein VP39"/>
    <property type="match status" value="1"/>
</dbReference>
<keyword evidence="3" id="KW-0831">Ubiquinone biosynthesis</keyword>
<dbReference type="GO" id="GO:0061542">
    <property type="term" value="F:3-demethylubiquinol 3-O-methyltransferase activity"/>
    <property type="evidence" value="ECO:0007669"/>
    <property type="project" value="InterPro"/>
</dbReference>